<accession>A0A1Y4DG82</accession>
<feature type="compositionally biased region" description="Low complexity" evidence="2">
    <location>
        <begin position="144"/>
        <end position="159"/>
    </location>
</feature>
<proteinExistence type="predicted"/>
<dbReference type="RefSeq" id="WP_087288819.1">
    <property type="nucleotide sequence ID" value="NZ_NFJD01000003.1"/>
</dbReference>
<evidence type="ECO:0000256" key="1">
    <source>
        <dbReference type="SAM" id="Coils"/>
    </source>
</evidence>
<feature type="region of interest" description="Disordered" evidence="2">
    <location>
        <begin position="1"/>
        <end position="20"/>
    </location>
</feature>
<comment type="caution">
    <text evidence="3">The sequence shown here is derived from an EMBL/GenBank/DDBJ whole genome shotgun (WGS) entry which is preliminary data.</text>
</comment>
<name>A0A1Y4DG82_9BACT</name>
<feature type="region of interest" description="Disordered" evidence="2">
    <location>
        <begin position="109"/>
        <end position="178"/>
    </location>
</feature>
<sequence>MPRKKATEKAETQNQPQQDEIETALESRNLFHHFTEEELAGLNEKVTDLTEKKNAFAEKAKLMGDIAKGSEAEIRHTIGLIKEGGEERTLECPVIINYTQNTYTVKHPETGDVLDQRPLTAKEKQRELFPQQGEGAPVQEETEQTQSQEAQAQEAQAQEFDPNLGAAEPQEGEDDLPY</sequence>
<organism evidence="3 4">
    <name type="scientific">Candidatus Avelusimicrobium gallicola</name>
    <dbReference type="NCBI Taxonomy" id="2562704"/>
    <lineage>
        <taxon>Bacteria</taxon>
        <taxon>Pseudomonadati</taxon>
        <taxon>Elusimicrobiota</taxon>
        <taxon>Elusimicrobia</taxon>
        <taxon>Elusimicrobiales</taxon>
        <taxon>Elusimicrobiaceae</taxon>
        <taxon>Candidatus Avelusimicrobium</taxon>
    </lineage>
</organism>
<reference evidence="4" key="1">
    <citation type="submission" date="2017-04" db="EMBL/GenBank/DDBJ databases">
        <title>Function of individual gut microbiota members based on whole genome sequencing of pure cultures obtained from chicken caecum.</title>
        <authorList>
            <person name="Medvecky M."/>
            <person name="Cejkova D."/>
            <person name="Polansky O."/>
            <person name="Karasova D."/>
            <person name="Kubasova T."/>
            <person name="Cizek A."/>
            <person name="Rychlik I."/>
        </authorList>
    </citation>
    <scope>NUCLEOTIDE SEQUENCE [LARGE SCALE GENOMIC DNA]</scope>
    <source>
        <strain evidence="4">An273</strain>
    </source>
</reference>
<dbReference type="AlphaFoldDB" id="A0A1Y4DG82"/>
<evidence type="ECO:0000313" key="3">
    <source>
        <dbReference type="EMBL" id="OUO56669.1"/>
    </source>
</evidence>
<dbReference type="Proteomes" id="UP000196368">
    <property type="component" value="Unassembled WGS sequence"/>
</dbReference>
<evidence type="ECO:0000256" key="2">
    <source>
        <dbReference type="SAM" id="MobiDB-lite"/>
    </source>
</evidence>
<evidence type="ECO:0000313" key="4">
    <source>
        <dbReference type="Proteomes" id="UP000196368"/>
    </source>
</evidence>
<dbReference type="EMBL" id="NFJD01000003">
    <property type="protein sequence ID" value="OUO56669.1"/>
    <property type="molecule type" value="Genomic_DNA"/>
</dbReference>
<keyword evidence="4" id="KW-1185">Reference proteome</keyword>
<protein>
    <submittedName>
        <fullName evidence="3">Uncharacterized protein</fullName>
    </submittedName>
</protein>
<keyword evidence="1" id="KW-0175">Coiled coil</keyword>
<gene>
    <name evidence="3" type="ORF">B5F75_05615</name>
</gene>
<feature type="compositionally biased region" description="Basic and acidic residues" evidence="2">
    <location>
        <begin position="1"/>
        <end position="11"/>
    </location>
</feature>
<feature type="coiled-coil region" evidence="1">
    <location>
        <begin position="32"/>
        <end position="59"/>
    </location>
</feature>